<evidence type="ECO:0000313" key="11">
    <source>
        <dbReference type="EMBL" id="GAA4034358.1"/>
    </source>
</evidence>
<evidence type="ECO:0000256" key="8">
    <source>
        <dbReference type="PROSITE-ProRule" id="PRU00433"/>
    </source>
</evidence>
<feature type="signal peptide" evidence="9">
    <location>
        <begin position="1"/>
        <end position="20"/>
    </location>
</feature>
<dbReference type="InterPro" id="IPR024167">
    <property type="entry name" value="Cytochrome_c4-like"/>
</dbReference>
<evidence type="ECO:0000256" key="7">
    <source>
        <dbReference type="ARBA" id="ARBA00023004"/>
    </source>
</evidence>
<keyword evidence="9" id="KW-0732">Signal</keyword>
<evidence type="ECO:0000256" key="5">
    <source>
        <dbReference type="ARBA" id="ARBA00022764"/>
    </source>
</evidence>
<protein>
    <submittedName>
        <fullName evidence="11">C-type cytochrome</fullName>
    </submittedName>
</protein>
<evidence type="ECO:0000313" key="12">
    <source>
        <dbReference type="Proteomes" id="UP001501353"/>
    </source>
</evidence>
<comment type="caution">
    <text evidence="11">The sequence shown here is derived from an EMBL/GenBank/DDBJ whole genome shotgun (WGS) entry which is preliminary data.</text>
</comment>
<reference evidence="12" key="1">
    <citation type="journal article" date="2019" name="Int. J. Syst. Evol. Microbiol.">
        <title>The Global Catalogue of Microorganisms (GCM) 10K type strain sequencing project: providing services to taxonomists for standard genome sequencing and annotation.</title>
        <authorList>
            <consortium name="The Broad Institute Genomics Platform"/>
            <consortium name="The Broad Institute Genome Sequencing Center for Infectious Disease"/>
            <person name="Wu L."/>
            <person name="Ma J."/>
        </authorList>
    </citation>
    <scope>NUCLEOTIDE SEQUENCE [LARGE SCALE GENOMIC DNA]</scope>
    <source>
        <strain evidence="12">JCM 16673</strain>
    </source>
</reference>
<keyword evidence="2" id="KW-0813">Transport</keyword>
<dbReference type="PROSITE" id="PS51007">
    <property type="entry name" value="CYTC"/>
    <property type="match status" value="2"/>
</dbReference>
<keyword evidence="6" id="KW-0249">Electron transport</keyword>
<accession>A0ABP7U1K2</accession>
<evidence type="ECO:0000256" key="1">
    <source>
        <dbReference type="ARBA" id="ARBA00004418"/>
    </source>
</evidence>
<keyword evidence="12" id="KW-1185">Reference proteome</keyword>
<dbReference type="RefSeq" id="WP_344765707.1">
    <property type="nucleotide sequence ID" value="NZ_BAAAZE010000016.1"/>
</dbReference>
<dbReference type="PANTHER" id="PTHR33751:SF9">
    <property type="entry name" value="CYTOCHROME C4"/>
    <property type="match status" value="1"/>
</dbReference>
<feature type="domain" description="Cytochrome c" evidence="10">
    <location>
        <begin position="107"/>
        <end position="191"/>
    </location>
</feature>
<feature type="domain" description="Cytochrome c" evidence="10">
    <location>
        <begin position="21"/>
        <end position="99"/>
    </location>
</feature>
<dbReference type="InterPro" id="IPR009056">
    <property type="entry name" value="Cyt_c-like_dom"/>
</dbReference>
<keyword evidence="5" id="KW-0574">Periplasm</keyword>
<keyword evidence="3 8" id="KW-0349">Heme</keyword>
<feature type="chain" id="PRO_5045360291" evidence="9">
    <location>
        <begin position="21"/>
        <end position="191"/>
    </location>
</feature>
<dbReference type="EMBL" id="BAAAZE010000016">
    <property type="protein sequence ID" value="GAA4034358.1"/>
    <property type="molecule type" value="Genomic_DNA"/>
</dbReference>
<evidence type="ECO:0000256" key="9">
    <source>
        <dbReference type="SAM" id="SignalP"/>
    </source>
</evidence>
<dbReference type="InterPro" id="IPR036909">
    <property type="entry name" value="Cyt_c-like_dom_sf"/>
</dbReference>
<keyword evidence="4 8" id="KW-0479">Metal-binding</keyword>
<evidence type="ECO:0000256" key="4">
    <source>
        <dbReference type="ARBA" id="ARBA00022723"/>
    </source>
</evidence>
<dbReference type="Gene3D" id="1.10.760.10">
    <property type="entry name" value="Cytochrome c-like domain"/>
    <property type="match status" value="2"/>
</dbReference>
<organism evidence="11 12">
    <name type="scientific">Actimicrobium antarcticum</name>
    <dbReference type="NCBI Taxonomy" id="1051899"/>
    <lineage>
        <taxon>Bacteria</taxon>
        <taxon>Pseudomonadati</taxon>
        <taxon>Pseudomonadota</taxon>
        <taxon>Betaproteobacteria</taxon>
        <taxon>Burkholderiales</taxon>
        <taxon>Oxalobacteraceae</taxon>
        <taxon>Actimicrobium</taxon>
    </lineage>
</organism>
<proteinExistence type="predicted"/>
<evidence type="ECO:0000256" key="6">
    <source>
        <dbReference type="ARBA" id="ARBA00022982"/>
    </source>
</evidence>
<dbReference type="PANTHER" id="PTHR33751">
    <property type="entry name" value="CBB3-TYPE CYTOCHROME C OXIDASE SUBUNIT FIXP"/>
    <property type="match status" value="1"/>
</dbReference>
<evidence type="ECO:0000256" key="2">
    <source>
        <dbReference type="ARBA" id="ARBA00022448"/>
    </source>
</evidence>
<evidence type="ECO:0000259" key="10">
    <source>
        <dbReference type="PROSITE" id="PS51007"/>
    </source>
</evidence>
<evidence type="ECO:0000256" key="3">
    <source>
        <dbReference type="ARBA" id="ARBA00022617"/>
    </source>
</evidence>
<dbReference type="PIRSF" id="PIRSF000005">
    <property type="entry name" value="Cytochrome_c4"/>
    <property type="match status" value="1"/>
</dbReference>
<gene>
    <name evidence="11" type="ORF">GCM10022212_37180</name>
</gene>
<dbReference type="SUPFAM" id="SSF46626">
    <property type="entry name" value="Cytochrome c"/>
    <property type="match status" value="2"/>
</dbReference>
<dbReference type="Proteomes" id="UP001501353">
    <property type="component" value="Unassembled WGS sequence"/>
</dbReference>
<dbReference type="Pfam" id="PF00034">
    <property type="entry name" value="Cytochrom_C"/>
    <property type="match status" value="2"/>
</dbReference>
<sequence length="191" mass="21046">MKLKHIFAGLLLALTLPAYAADLAAGKEKAQACFACHGVNGNSTVPMFPVLAGQNARYIYLQLRDYKEGARTNPVMSPMAANLSKADMQDIAAYFSEQKPQLIEFKADPARVKLGFQKADETLCSMCHLGGLKGQNEIPKLSGQHYDYIFKQLTNFKERTRTNDAGNMTAVAKTLSDEDIINLSHYIANLN</sequence>
<name>A0ABP7U1K2_9BURK</name>
<comment type="subcellular location">
    <subcellularLocation>
        <location evidence="1">Periplasm</location>
    </subcellularLocation>
</comment>
<dbReference type="InterPro" id="IPR050597">
    <property type="entry name" value="Cytochrome_c_Oxidase_Subunit"/>
</dbReference>
<keyword evidence="7 8" id="KW-0408">Iron</keyword>